<name>A0A0B9AFF8_BRELN</name>
<dbReference type="SUPFAM" id="SSF56281">
    <property type="entry name" value="Metallo-hydrolase/oxidoreductase"/>
    <property type="match status" value="1"/>
</dbReference>
<dbReference type="SMART" id="SM00849">
    <property type="entry name" value="Lactamase_B"/>
    <property type="match status" value="1"/>
</dbReference>
<dbReference type="InterPro" id="IPR050855">
    <property type="entry name" value="NDM-1-like"/>
</dbReference>
<protein>
    <submittedName>
        <fullName evidence="3">Beta-lactamase domain protein</fullName>
    </submittedName>
</protein>
<evidence type="ECO:0000256" key="1">
    <source>
        <dbReference type="SAM" id="MobiDB-lite"/>
    </source>
</evidence>
<dbReference type="PANTHER" id="PTHR42951:SF4">
    <property type="entry name" value="ACYL-COENZYME A THIOESTERASE MBLAC2"/>
    <property type="match status" value="1"/>
</dbReference>
<feature type="domain" description="Metallo-beta-lactamase" evidence="2">
    <location>
        <begin position="13"/>
        <end position="216"/>
    </location>
</feature>
<dbReference type="RefSeq" id="WP_039206358.1">
    <property type="nucleotide sequence ID" value="NZ_JTJZ01000008.1"/>
</dbReference>
<comment type="caution">
    <text evidence="3">The sequence shown here is derived from an EMBL/GenBank/DDBJ whole genome shotgun (WGS) entry which is preliminary data.</text>
</comment>
<proteinExistence type="predicted"/>
<keyword evidence="4" id="KW-1185">Reference proteome</keyword>
<dbReference type="InterPro" id="IPR036866">
    <property type="entry name" value="RibonucZ/Hydroxyglut_hydro"/>
</dbReference>
<feature type="compositionally biased region" description="Basic and acidic residues" evidence="1">
    <location>
        <begin position="252"/>
        <end position="266"/>
    </location>
</feature>
<dbReference type="Proteomes" id="UP000031488">
    <property type="component" value="Unassembled WGS sequence"/>
</dbReference>
<organism evidence="3 4">
    <name type="scientific">Brevibacterium linens</name>
    <dbReference type="NCBI Taxonomy" id="1703"/>
    <lineage>
        <taxon>Bacteria</taxon>
        <taxon>Bacillati</taxon>
        <taxon>Actinomycetota</taxon>
        <taxon>Actinomycetes</taxon>
        <taxon>Micrococcales</taxon>
        <taxon>Brevibacteriaceae</taxon>
        <taxon>Brevibacterium</taxon>
    </lineage>
</organism>
<dbReference type="PATRIC" id="fig|1703.6.peg.118"/>
<reference evidence="3 4" key="1">
    <citation type="submission" date="2014-11" db="EMBL/GenBank/DDBJ databases">
        <title>Draft Genome Sequence of Brevibacterium linens AE038-8.</title>
        <authorList>
            <person name="Maizel D."/>
            <person name="Utturkar S.M."/>
            <person name="Brown S.D."/>
            <person name="Ferrero M."/>
            <person name="Rosen B.P."/>
        </authorList>
    </citation>
    <scope>NUCLEOTIDE SEQUENCE [LARGE SCALE GENOMIC DNA]</scope>
    <source>
        <strain evidence="3 4">AE038-8</strain>
    </source>
</reference>
<sequence>MTRVNVLSFDPAAVNCGVIVGTDRTLLVDAGPGPAAAAHLVERAGRLGEGVGGERPRTMELAITHDHWDHFFGAAAAVSAGVTAVYASSSFAADQEATAWIALDGVAGGDFPDDFRSSLPDNPGDLIVDVSPVDPSPGSVWHLDLGSCPVEFHVLGGHSTADLVVRLPELGVVFAGDLVEEAAPPQAGADAALSQWASSLHTLLSFTEAKTFVPGHGVPVDRDFLARQLADIEGLMVDQGDAEVALPARSMPGDHDRSIPREHRLV</sequence>
<feature type="region of interest" description="Disordered" evidence="1">
    <location>
        <begin position="247"/>
        <end position="266"/>
    </location>
</feature>
<evidence type="ECO:0000313" key="4">
    <source>
        <dbReference type="Proteomes" id="UP000031488"/>
    </source>
</evidence>
<evidence type="ECO:0000313" key="3">
    <source>
        <dbReference type="EMBL" id="KHS54281.1"/>
    </source>
</evidence>
<gene>
    <name evidence="3" type="ORF">AE0388_0262</name>
</gene>
<evidence type="ECO:0000259" key="2">
    <source>
        <dbReference type="SMART" id="SM00849"/>
    </source>
</evidence>
<dbReference type="AlphaFoldDB" id="A0A0B9AFF8"/>
<accession>A0A0B9AFF8</accession>
<dbReference type="OrthoDB" id="2273115at2"/>
<dbReference type="EMBL" id="JTJZ01000008">
    <property type="protein sequence ID" value="KHS54281.1"/>
    <property type="molecule type" value="Genomic_DNA"/>
</dbReference>
<dbReference type="Gene3D" id="3.60.15.10">
    <property type="entry name" value="Ribonuclease Z/Hydroxyacylglutathione hydrolase-like"/>
    <property type="match status" value="1"/>
</dbReference>
<dbReference type="Pfam" id="PF00753">
    <property type="entry name" value="Lactamase_B"/>
    <property type="match status" value="1"/>
</dbReference>
<dbReference type="InterPro" id="IPR001279">
    <property type="entry name" value="Metallo-B-lactamas"/>
</dbReference>
<dbReference type="PANTHER" id="PTHR42951">
    <property type="entry name" value="METALLO-BETA-LACTAMASE DOMAIN-CONTAINING"/>
    <property type="match status" value="1"/>
</dbReference>